<reference evidence="2" key="1">
    <citation type="journal article" date="2019" name="Int. J. Syst. Evol. Microbiol.">
        <title>The Global Catalogue of Microorganisms (GCM) 10K type strain sequencing project: providing services to taxonomists for standard genome sequencing and annotation.</title>
        <authorList>
            <consortium name="The Broad Institute Genomics Platform"/>
            <consortium name="The Broad Institute Genome Sequencing Center for Infectious Disease"/>
            <person name="Wu L."/>
            <person name="Ma J."/>
        </authorList>
    </citation>
    <scope>NUCLEOTIDE SEQUENCE [LARGE SCALE GENOMIC DNA]</scope>
    <source>
        <strain evidence="2">JCM 31404</strain>
    </source>
</reference>
<comment type="caution">
    <text evidence="1">The sequence shown here is derived from an EMBL/GenBank/DDBJ whole genome shotgun (WGS) entry which is preliminary data.</text>
</comment>
<accession>A0ABQ2RW91</accession>
<evidence type="ECO:0000313" key="1">
    <source>
        <dbReference type="EMBL" id="GGR62771.1"/>
    </source>
</evidence>
<evidence type="ECO:0000313" key="2">
    <source>
        <dbReference type="Proteomes" id="UP000634308"/>
    </source>
</evidence>
<name>A0ABQ2RW91_9DEIO</name>
<protein>
    <submittedName>
        <fullName evidence="1">Uncharacterized protein</fullName>
    </submittedName>
</protein>
<sequence length="81" mass="8992">MTNPTLPTPRMNGVVEDLRAGHALYRRPRGMDCLTVVPTPTRAYTQESRLVADGLVRRGLARWVACPDGEFLATEKLELIA</sequence>
<dbReference type="EMBL" id="BMQM01000017">
    <property type="protein sequence ID" value="GGR62771.1"/>
    <property type="molecule type" value="Genomic_DNA"/>
</dbReference>
<proteinExistence type="predicted"/>
<gene>
    <name evidence="1" type="ORF">GCM10008959_26020</name>
</gene>
<organism evidence="1 2">
    <name type="scientific">Deinococcus seoulensis</name>
    <dbReference type="NCBI Taxonomy" id="1837379"/>
    <lineage>
        <taxon>Bacteria</taxon>
        <taxon>Thermotogati</taxon>
        <taxon>Deinococcota</taxon>
        <taxon>Deinococci</taxon>
        <taxon>Deinococcales</taxon>
        <taxon>Deinococcaceae</taxon>
        <taxon>Deinococcus</taxon>
    </lineage>
</organism>
<dbReference type="Proteomes" id="UP000634308">
    <property type="component" value="Unassembled WGS sequence"/>
</dbReference>
<dbReference type="RefSeq" id="WP_189065425.1">
    <property type="nucleotide sequence ID" value="NZ_BMQM01000017.1"/>
</dbReference>
<keyword evidence="2" id="KW-1185">Reference proteome</keyword>